<evidence type="ECO:0000313" key="3">
    <source>
        <dbReference type="EMBL" id="MBC8334496.1"/>
    </source>
</evidence>
<comment type="caution">
    <text evidence="3">The sequence shown here is derived from an EMBL/GenBank/DDBJ whole genome shotgun (WGS) entry which is preliminary data.</text>
</comment>
<evidence type="ECO:0000313" key="4">
    <source>
        <dbReference type="Proteomes" id="UP000614469"/>
    </source>
</evidence>
<feature type="domain" description="AAA" evidence="1">
    <location>
        <begin position="17"/>
        <end position="132"/>
    </location>
</feature>
<feature type="domain" description="DUF4143" evidence="2">
    <location>
        <begin position="174"/>
        <end position="333"/>
    </location>
</feature>
<sequence>MIERTLTKKIVALAEKFQVITLTGPRQSGKTTLVKAVFPALPYVSLEEPDIRQIALTDPRGFLSNYPDGAILDEVQNTPDLFSYIQSLVDQNRQIQFILTGSSNFLLMEKISQTLAGRTAILHLLPFSFAELEQGAQSFDDYESLIFKGQYPRIYDRALAPTDFYPAYIQTYVERDVRMMKNIGDINTFIRFIQLCAGRTGQLLNYTSLANDAGISPNTAKAWLSVLESSYIVYRLEPFHKNFSKRLVKSPKLYFYDTGLACSLLGIRAAQQVNSHYMKGALFENLVINEFVKRNLHHGERRYPYFWQDSRGKEIDCLLVDGEAILPVEIKSGKTISNSYFANLSYWRHLNKLPDSAGYVVYGGEQSLQTSIGSFISWRELDQILFLGSD</sequence>
<dbReference type="Pfam" id="PF13635">
    <property type="entry name" value="DUF4143"/>
    <property type="match status" value="1"/>
</dbReference>
<evidence type="ECO:0000259" key="2">
    <source>
        <dbReference type="Pfam" id="PF13635"/>
    </source>
</evidence>
<dbReference type="PANTHER" id="PTHR43566">
    <property type="entry name" value="CONSERVED PROTEIN"/>
    <property type="match status" value="1"/>
</dbReference>
<dbReference type="InterPro" id="IPR025420">
    <property type="entry name" value="DUF4143"/>
</dbReference>
<dbReference type="InterPro" id="IPR027417">
    <property type="entry name" value="P-loop_NTPase"/>
</dbReference>
<evidence type="ECO:0000259" key="1">
    <source>
        <dbReference type="Pfam" id="PF13173"/>
    </source>
</evidence>
<dbReference type="EMBL" id="JACNJN010000069">
    <property type="protein sequence ID" value="MBC8334496.1"/>
    <property type="molecule type" value="Genomic_DNA"/>
</dbReference>
<dbReference type="PANTHER" id="PTHR43566:SF2">
    <property type="entry name" value="DUF4143 DOMAIN-CONTAINING PROTEIN"/>
    <property type="match status" value="1"/>
</dbReference>
<keyword evidence="3" id="KW-0067">ATP-binding</keyword>
<proteinExistence type="predicted"/>
<dbReference type="InterPro" id="IPR041682">
    <property type="entry name" value="AAA_14"/>
</dbReference>
<reference evidence="3 4" key="1">
    <citation type="submission" date="2020-08" db="EMBL/GenBank/DDBJ databases">
        <title>Bridging the membrane lipid divide: bacteria of the FCB group superphylum have the potential to synthesize archaeal ether lipids.</title>
        <authorList>
            <person name="Villanueva L."/>
            <person name="Von Meijenfeldt F.A.B."/>
            <person name="Westbye A.B."/>
            <person name="Yadav S."/>
            <person name="Hopmans E.C."/>
            <person name="Dutilh B.E."/>
            <person name="Sinninghe Damste J.S."/>
        </authorList>
    </citation>
    <scope>NUCLEOTIDE SEQUENCE [LARGE SCALE GENOMIC DNA]</scope>
    <source>
        <strain evidence="3">NIOZ-UU36</strain>
    </source>
</reference>
<organism evidence="3 4">
    <name type="scientific">Candidatus Desulfolinea nitratireducens</name>
    <dbReference type="NCBI Taxonomy" id="2841698"/>
    <lineage>
        <taxon>Bacteria</taxon>
        <taxon>Bacillati</taxon>
        <taxon>Chloroflexota</taxon>
        <taxon>Anaerolineae</taxon>
        <taxon>Anaerolineales</taxon>
        <taxon>Anaerolineales incertae sedis</taxon>
        <taxon>Candidatus Desulfolinea</taxon>
    </lineage>
</organism>
<name>A0A8J6TDZ5_9CHLR</name>
<accession>A0A8J6TDZ5</accession>
<dbReference type="CDD" id="cd02019">
    <property type="entry name" value="NK"/>
    <property type="match status" value="1"/>
</dbReference>
<gene>
    <name evidence="3" type="ORF">H8E29_04465</name>
</gene>
<dbReference type="Pfam" id="PF13173">
    <property type="entry name" value="AAA_14"/>
    <property type="match status" value="1"/>
</dbReference>
<dbReference type="Proteomes" id="UP000614469">
    <property type="component" value="Unassembled WGS sequence"/>
</dbReference>
<keyword evidence="3" id="KW-0547">Nucleotide-binding</keyword>
<dbReference type="AlphaFoldDB" id="A0A8J6TDZ5"/>
<dbReference type="SUPFAM" id="SSF52540">
    <property type="entry name" value="P-loop containing nucleoside triphosphate hydrolases"/>
    <property type="match status" value="1"/>
</dbReference>
<protein>
    <submittedName>
        <fullName evidence="3">ATP-binding protein</fullName>
    </submittedName>
</protein>
<dbReference type="GO" id="GO:0005524">
    <property type="term" value="F:ATP binding"/>
    <property type="evidence" value="ECO:0007669"/>
    <property type="project" value="UniProtKB-KW"/>
</dbReference>